<evidence type="ECO:0008006" key="4">
    <source>
        <dbReference type="Google" id="ProtNLM"/>
    </source>
</evidence>
<evidence type="ECO:0000313" key="3">
    <source>
        <dbReference type="Proteomes" id="UP000184420"/>
    </source>
</evidence>
<dbReference type="AlphaFoldDB" id="A0A1M7G1T3"/>
<dbReference type="PANTHER" id="PTHR40590">
    <property type="entry name" value="CYTOPLASMIC PROTEIN-RELATED"/>
    <property type="match status" value="1"/>
</dbReference>
<dbReference type="PANTHER" id="PTHR40590:SF1">
    <property type="entry name" value="CYTOPLASMIC PROTEIN"/>
    <property type="match status" value="1"/>
</dbReference>
<dbReference type="Pfam" id="PF01963">
    <property type="entry name" value="TraB_PrgY_gumN"/>
    <property type="match status" value="1"/>
</dbReference>
<keyword evidence="1" id="KW-0732">Signal</keyword>
<feature type="chain" id="PRO_5013133525" description="TraB family protein" evidence="1">
    <location>
        <begin position="22"/>
        <end position="280"/>
    </location>
</feature>
<dbReference type="Proteomes" id="UP000184420">
    <property type="component" value="Unassembled WGS sequence"/>
</dbReference>
<dbReference type="InterPro" id="IPR047111">
    <property type="entry name" value="YbaP-like"/>
</dbReference>
<dbReference type="STRING" id="1419482.SAMN05444266_106355"/>
<dbReference type="OrthoDB" id="9798714at2"/>
<dbReference type="RefSeq" id="WP_083550168.1">
    <property type="nucleotide sequence ID" value="NZ_FRBL01000006.1"/>
</dbReference>
<evidence type="ECO:0000256" key="1">
    <source>
        <dbReference type="SAM" id="SignalP"/>
    </source>
</evidence>
<protein>
    <recommendedName>
        <fullName evidence="4">TraB family protein</fullName>
    </recommendedName>
</protein>
<evidence type="ECO:0000313" key="2">
    <source>
        <dbReference type="EMBL" id="SHM09849.1"/>
    </source>
</evidence>
<proteinExistence type="predicted"/>
<name>A0A1M7G1T3_9BACT</name>
<dbReference type="InterPro" id="IPR002816">
    <property type="entry name" value="TraB/PrgY/GumN_fam"/>
</dbReference>
<keyword evidence="3" id="KW-1185">Reference proteome</keyword>
<accession>A0A1M7G1T3</accession>
<dbReference type="EMBL" id="FRBL01000006">
    <property type="protein sequence ID" value="SHM09849.1"/>
    <property type="molecule type" value="Genomic_DNA"/>
</dbReference>
<organism evidence="2 3">
    <name type="scientific">Chitinophaga jiangningensis</name>
    <dbReference type="NCBI Taxonomy" id="1419482"/>
    <lineage>
        <taxon>Bacteria</taxon>
        <taxon>Pseudomonadati</taxon>
        <taxon>Bacteroidota</taxon>
        <taxon>Chitinophagia</taxon>
        <taxon>Chitinophagales</taxon>
        <taxon>Chitinophagaceae</taxon>
        <taxon>Chitinophaga</taxon>
    </lineage>
</organism>
<dbReference type="CDD" id="cd14789">
    <property type="entry name" value="Tiki"/>
    <property type="match status" value="1"/>
</dbReference>
<gene>
    <name evidence="2" type="ORF">SAMN05444266_106355</name>
</gene>
<reference evidence="2 3" key="1">
    <citation type="submission" date="2016-11" db="EMBL/GenBank/DDBJ databases">
        <authorList>
            <person name="Jaros S."/>
            <person name="Januszkiewicz K."/>
            <person name="Wedrychowicz H."/>
        </authorList>
    </citation>
    <scope>NUCLEOTIDE SEQUENCE [LARGE SCALE GENOMIC DNA]</scope>
    <source>
        <strain evidence="2 3">DSM 27406</strain>
    </source>
</reference>
<feature type="signal peptide" evidence="1">
    <location>
        <begin position="1"/>
        <end position="21"/>
    </location>
</feature>
<sequence length="280" mass="31616">MKKIILVCLTLMCLLGLQTNAQSVLWKVSGKGLEKPSYLFGTIHMLCAGDFEIKPKVKAALEAADTYVAETDIQSTEARKIMQIATLSNEPQSKRLPAATYKEVDSILMKHLKIPLEKLDNFTLSTIYSILIMSTYKCTELKQYETELLKIAIGKQIKMDTLESVAAQVQFLNKSYNDEYAIAQIRAVDDYSHILSTLVSSYKSEDFKRLYADITAEKFMDKNSKHWLLHVRNENWAKKMPAMMQKGSNFFAVGTAHLGGEDGLIKLLQNQGYTVEPILN</sequence>